<evidence type="ECO:0000313" key="2">
    <source>
        <dbReference type="EMBL" id="MEQ2456174.1"/>
    </source>
</evidence>
<comment type="caution">
    <text evidence="2">The sequence shown here is derived from an EMBL/GenBank/DDBJ whole genome shotgun (WGS) entry which is preliminary data.</text>
</comment>
<proteinExistence type="predicted"/>
<keyword evidence="1" id="KW-0175">Coiled coil</keyword>
<name>A0ABV1EPZ2_9FIRM</name>
<keyword evidence="3" id="KW-1185">Reference proteome</keyword>
<accession>A0ABV1EPZ2</accession>
<sequence>MNYDTIIVEMLSRIQALEEEVETLKQNYRMAEEKSAPFHKVTTADIRNYIEELKSSAREKGEDILVLKANDIHKSLKLKSRLPMVCNAMRQCMADDDLILHETASGYSSTLKIGYKLSDNWENTLTVVQEEGHTQDLAPASNAAV</sequence>
<reference evidence="2 3" key="1">
    <citation type="submission" date="2024-03" db="EMBL/GenBank/DDBJ databases">
        <title>Human intestinal bacterial collection.</title>
        <authorList>
            <person name="Pauvert C."/>
            <person name="Hitch T.C.A."/>
            <person name="Clavel T."/>
        </authorList>
    </citation>
    <scope>NUCLEOTIDE SEQUENCE [LARGE SCALE GENOMIC DNA]</scope>
    <source>
        <strain evidence="2 3">CLA-AP-H34</strain>
    </source>
</reference>
<dbReference type="Proteomes" id="UP001440599">
    <property type="component" value="Unassembled WGS sequence"/>
</dbReference>
<dbReference type="EMBL" id="JBBMFT010000003">
    <property type="protein sequence ID" value="MEQ2456174.1"/>
    <property type="molecule type" value="Genomic_DNA"/>
</dbReference>
<dbReference type="RefSeq" id="WP_349139759.1">
    <property type="nucleotide sequence ID" value="NZ_JBBMFT010000003.1"/>
</dbReference>
<evidence type="ECO:0000313" key="3">
    <source>
        <dbReference type="Proteomes" id="UP001440599"/>
    </source>
</evidence>
<feature type="coiled-coil region" evidence="1">
    <location>
        <begin position="7"/>
        <end position="34"/>
    </location>
</feature>
<protein>
    <submittedName>
        <fullName evidence="2">Uncharacterized protein</fullName>
    </submittedName>
</protein>
<gene>
    <name evidence="2" type="ORF">WMO45_06525</name>
</gene>
<organism evidence="2 3">
    <name type="scientific">Flavonifractor hominis</name>
    <dbReference type="NCBI Taxonomy" id="3133178"/>
    <lineage>
        <taxon>Bacteria</taxon>
        <taxon>Bacillati</taxon>
        <taxon>Bacillota</taxon>
        <taxon>Clostridia</taxon>
        <taxon>Eubacteriales</taxon>
        <taxon>Oscillospiraceae</taxon>
        <taxon>Flavonifractor</taxon>
    </lineage>
</organism>
<evidence type="ECO:0000256" key="1">
    <source>
        <dbReference type="SAM" id="Coils"/>
    </source>
</evidence>